<reference evidence="2" key="1">
    <citation type="submission" date="2020-06" db="EMBL/GenBank/DDBJ databases">
        <authorList>
            <person name="Li T."/>
            <person name="Hu X."/>
            <person name="Zhang T."/>
            <person name="Song X."/>
            <person name="Zhang H."/>
            <person name="Dai N."/>
            <person name="Sheng W."/>
            <person name="Hou X."/>
            <person name="Wei L."/>
        </authorList>
    </citation>
    <scope>NUCLEOTIDE SEQUENCE</scope>
    <source>
        <strain evidence="2">3651</strain>
        <tissue evidence="2">Leaf</tissue>
    </source>
</reference>
<proteinExistence type="predicted"/>
<evidence type="ECO:0000259" key="1">
    <source>
        <dbReference type="Pfam" id="PF13966"/>
    </source>
</evidence>
<evidence type="ECO:0000313" key="3">
    <source>
        <dbReference type="Proteomes" id="UP001293254"/>
    </source>
</evidence>
<dbReference type="AlphaFoldDB" id="A0AAE1XXW4"/>
<keyword evidence="3" id="KW-1185">Reference proteome</keyword>
<protein>
    <recommendedName>
        <fullName evidence="1">Reverse transcriptase zinc-binding domain-containing protein</fullName>
    </recommendedName>
</protein>
<dbReference type="InterPro" id="IPR026960">
    <property type="entry name" value="RVT-Znf"/>
</dbReference>
<comment type="caution">
    <text evidence="2">The sequence shown here is derived from an EMBL/GenBank/DDBJ whole genome shotgun (WGS) entry which is preliminary data.</text>
</comment>
<name>A0AAE1XXW4_9LAMI</name>
<dbReference type="Pfam" id="PF13966">
    <property type="entry name" value="zf-RVT"/>
    <property type="match status" value="1"/>
</dbReference>
<accession>A0AAE1XXW4</accession>
<gene>
    <name evidence="2" type="ORF">Salat_2425700</name>
</gene>
<reference evidence="2" key="2">
    <citation type="journal article" date="2024" name="Plant">
        <title>Genomic evolution and insights into agronomic trait innovations of Sesamum species.</title>
        <authorList>
            <person name="Miao H."/>
            <person name="Wang L."/>
            <person name="Qu L."/>
            <person name="Liu H."/>
            <person name="Sun Y."/>
            <person name="Le M."/>
            <person name="Wang Q."/>
            <person name="Wei S."/>
            <person name="Zheng Y."/>
            <person name="Lin W."/>
            <person name="Duan Y."/>
            <person name="Cao H."/>
            <person name="Xiong S."/>
            <person name="Wang X."/>
            <person name="Wei L."/>
            <person name="Li C."/>
            <person name="Ma Q."/>
            <person name="Ju M."/>
            <person name="Zhao R."/>
            <person name="Li G."/>
            <person name="Mu C."/>
            <person name="Tian Q."/>
            <person name="Mei H."/>
            <person name="Zhang T."/>
            <person name="Gao T."/>
            <person name="Zhang H."/>
        </authorList>
    </citation>
    <scope>NUCLEOTIDE SEQUENCE</scope>
    <source>
        <strain evidence="2">3651</strain>
    </source>
</reference>
<organism evidence="2 3">
    <name type="scientific">Sesamum alatum</name>
    <dbReference type="NCBI Taxonomy" id="300844"/>
    <lineage>
        <taxon>Eukaryota</taxon>
        <taxon>Viridiplantae</taxon>
        <taxon>Streptophyta</taxon>
        <taxon>Embryophyta</taxon>
        <taxon>Tracheophyta</taxon>
        <taxon>Spermatophyta</taxon>
        <taxon>Magnoliopsida</taxon>
        <taxon>eudicotyledons</taxon>
        <taxon>Gunneridae</taxon>
        <taxon>Pentapetalae</taxon>
        <taxon>asterids</taxon>
        <taxon>lamiids</taxon>
        <taxon>Lamiales</taxon>
        <taxon>Pedaliaceae</taxon>
        <taxon>Sesamum</taxon>
    </lineage>
</organism>
<sequence length="132" mass="14918">MLPITAIFDILLVEGGGEWNEELVQEEFITLGMDTILSIPLGRSDNEDFLLWQYETSNCFTVRSAYHLATNIIASTCTSVTSSASPNCEANWSFLWIRKVPQKVHLFPWRTCHNALPTTTDMCHRGIPITAR</sequence>
<dbReference type="EMBL" id="JACGWO010000009">
    <property type="protein sequence ID" value="KAK4420128.1"/>
    <property type="molecule type" value="Genomic_DNA"/>
</dbReference>
<dbReference type="Proteomes" id="UP001293254">
    <property type="component" value="Unassembled WGS sequence"/>
</dbReference>
<evidence type="ECO:0000313" key="2">
    <source>
        <dbReference type="EMBL" id="KAK4420128.1"/>
    </source>
</evidence>
<feature type="domain" description="Reverse transcriptase zinc-binding" evidence="1">
    <location>
        <begin position="60"/>
        <end position="130"/>
    </location>
</feature>